<protein>
    <submittedName>
        <fullName evidence="1">Uncharacterized protein</fullName>
    </submittedName>
</protein>
<organism evidence="1 2">
    <name type="scientific">Effrenium voratum</name>
    <dbReference type="NCBI Taxonomy" id="2562239"/>
    <lineage>
        <taxon>Eukaryota</taxon>
        <taxon>Sar</taxon>
        <taxon>Alveolata</taxon>
        <taxon>Dinophyceae</taxon>
        <taxon>Suessiales</taxon>
        <taxon>Symbiodiniaceae</taxon>
        <taxon>Effrenium</taxon>
    </lineage>
</organism>
<evidence type="ECO:0000313" key="2">
    <source>
        <dbReference type="Proteomes" id="UP001178507"/>
    </source>
</evidence>
<dbReference type="AlphaFoldDB" id="A0AA36NG64"/>
<accession>A0AA36NG64</accession>
<proteinExistence type="predicted"/>
<comment type="caution">
    <text evidence="1">The sequence shown here is derived from an EMBL/GenBank/DDBJ whole genome shotgun (WGS) entry which is preliminary data.</text>
</comment>
<gene>
    <name evidence="1" type="ORF">EVOR1521_LOCUS24996</name>
</gene>
<dbReference type="EMBL" id="CAUJNA010003437">
    <property type="protein sequence ID" value="CAJ1402006.1"/>
    <property type="molecule type" value="Genomic_DNA"/>
</dbReference>
<keyword evidence="2" id="KW-1185">Reference proteome</keyword>
<reference evidence="1" key="1">
    <citation type="submission" date="2023-08" db="EMBL/GenBank/DDBJ databases">
        <authorList>
            <person name="Chen Y."/>
            <person name="Shah S."/>
            <person name="Dougan E. K."/>
            <person name="Thang M."/>
            <person name="Chan C."/>
        </authorList>
    </citation>
    <scope>NUCLEOTIDE SEQUENCE</scope>
</reference>
<dbReference type="Proteomes" id="UP001178507">
    <property type="component" value="Unassembled WGS sequence"/>
</dbReference>
<sequence length="221" mass="25271">MALGRNMKRLRHCSNLASALSDDFWDFVKNLLGTWSQLAEAFARQALLIDCSDKRLTLLFQSLDHASAAIVYTLLSLDKHLDDAAGKPEGAGKGGQHAMEYLRRLQACEESFACKLFPNAQMQFPRVVLEYKHQFQLLKTTDLAEKYNKDMWGPDKTSYWVTGALAFVPEHRLSQDRKFLAQDYMSRIPKLGEEKFKRVKWDSVVLVELDWLAAAAEGLRR</sequence>
<evidence type="ECO:0000313" key="1">
    <source>
        <dbReference type="EMBL" id="CAJ1402006.1"/>
    </source>
</evidence>
<name>A0AA36NG64_9DINO</name>